<name>A7K9W5_9PHYC</name>
<evidence type="ECO:0000313" key="1">
    <source>
        <dbReference type="EMBL" id="ABT16839.1"/>
    </source>
</evidence>
<protein>
    <submittedName>
        <fullName evidence="1">Uncharacterized protein z705R</fullName>
    </submittedName>
</protein>
<keyword evidence="2" id="KW-1185">Reference proteome</keyword>
<dbReference type="EMBL" id="EF101928">
    <property type="protein sequence ID" value="ABT16839.1"/>
    <property type="molecule type" value="Genomic_DNA"/>
</dbReference>
<gene>
    <name evidence="1" type="primary">z705R</name>
    <name evidence="1" type="ORF">ATCV1_z705R</name>
</gene>
<sequence>MPFIEYTTVKFLYVRTPLYGMRIFSFSIHYTTFLFECIVQSLYARWGYYFLHELGKRRDGRFTVSYEILHLYTQPQKQNGCDSQGHIQPRATLLYVPRSEHREN</sequence>
<dbReference type="RefSeq" id="YP_001427186.1">
    <property type="nucleotide sequence ID" value="NC_008724.1"/>
</dbReference>
<evidence type="ECO:0000313" key="2">
    <source>
        <dbReference type="Proteomes" id="UP000202420"/>
    </source>
</evidence>
<dbReference type="Proteomes" id="UP000202420">
    <property type="component" value="Segment"/>
</dbReference>
<proteinExistence type="predicted"/>
<dbReference type="KEGG" id="vg:5470917"/>
<dbReference type="GeneID" id="5470917"/>
<reference evidence="1 2" key="1">
    <citation type="submission" date="2006-09" db="EMBL/GenBank/DDBJ databases">
        <title>Sequence and annotation of the 288-kb ATCV-1 virus that infects an endosymbiotic Chlorella strain of the heliozoon Acanthocystis turfacea.</title>
        <authorList>
            <person name="Fitzgerald L.A."/>
            <person name="Graves M.V."/>
            <person name="Li X."/>
            <person name="Pfitzner A.J.P."/>
            <person name="Hartigan J."/>
            <person name="Van Etten J.L."/>
        </authorList>
    </citation>
    <scope>NUCLEOTIDE SEQUENCE [LARGE SCALE GENOMIC DNA]</scope>
    <source>
        <strain evidence="1 2">ATCV-1</strain>
    </source>
</reference>
<accession>A7K9W5</accession>
<organism evidence="1 2">
    <name type="scientific">Chlorovirus heliozoae</name>
    <dbReference type="NCBI Taxonomy" id="322019"/>
    <lineage>
        <taxon>Viruses</taxon>
        <taxon>Varidnaviria</taxon>
        <taxon>Bamfordvirae</taxon>
        <taxon>Nucleocytoviricota</taxon>
        <taxon>Megaviricetes</taxon>
        <taxon>Algavirales</taxon>
        <taxon>Phycodnaviridae</taxon>
        <taxon>Chlorovirus</taxon>
    </lineage>
</organism>